<reference evidence="15 16" key="1">
    <citation type="journal article" date="2016" name="Nat. Commun.">
        <title>Thousands of microbial genomes shed light on interconnected biogeochemical processes in an aquifer system.</title>
        <authorList>
            <person name="Anantharaman K."/>
            <person name="Brown C.T."/>
            <person name="Hug L.A."/>
            <person name="Sharon I."/>
            <person name="Castelle C.J."/>
            <person name="Probst A.J."/>
            <person name="Thomas B.C."/>
            <person name="Singh A."/>
            <person name="Wilkins M.J."/>
            <person name="Karaoz U."/>
            <person name="Brodie E.L."/>
            <person name="Williams K.H."/>
            <person name="Hubbard S.S."/>
            <person name="Banfield J.F."/>
        </authorList>
    </citation>
    <scope>NUCLEOTIDE SEQUENCE [LARGE SCALE GENOMIC DNA]</scope>
</reference>
<dbReference type="InterPro" id="IPR000941">
    <property type="entry name" value="Enolase"/>
</dbReference>
<evidence type="ECO:0000256" key="4">
    <source>
        <dbReference type="ARBA" id="ARBA00017068"/>
    </source>
</evidence>
<feature type="binding site" evidence="9">
    <location>
        <position position="345"/>
    </location>
    <ligand>
        <name>(2R)-2-phosphoglycerate</name>
        <dbReference type="ChEBI" id="CHEBI:58289"/>
    </ligand>
</feature>
<evidence type="ECO:0000256" key="1">
    <source>
        <dbReference type="ARBA" id="ARBA00005031"/>
    </source>
</evidence>
<organism evidence="15 16">
    <name type="scientific">Candidatus Gottesmanbacteria bacterium RBG_13_45_10</name>
    <dbReference type="NCBI Taxonomy" id="1798370"/>
    <lineage>
        <taxon>Bacteria</taxon>
        <taxon>Candidatus Gottesmaniibacteriota</taxon>
    </lineage>
</organism>
<feature type="binding site" evidence="11">
    <location>
        <begin position="372"/>
        <end position="375"/>
    </location>
    <ligand>
        <name>substrate</name>
    </ligand>
</feature>
<keyword evidence="9 12" id="KW-0479">Metal-binding</keyword>
<feature type="active site" description="Proton acceptor" evidence="9 10">
    <location>
        <position position="345"/>
    </location>
</feature>
<dbReference type="Gene3D" id="3.30.390.10">
    <property type="entry name" value="Enolase-like, N-terminal domain"/>
    <property type="match status" value="1"/>
</dbReference>
<feature type="binding site" evidence="9">
    <location>
        <position position="375"/>
    </location>
    <ligand>
        <name>(2R)-2-phosphoglycerate</name>
        <dbReference type="ChEBI" id="CHEBI:58289"/>
    </ligand>
</feature>
<evidence type="ECO:0000256" key="8">
    <source>
        <dbReference type="ARBA" id="ARBA00023239"/>
    </source>
</evidence>
<comment type="similarity">
    <text evidence="2 9">Belongs to the enolase family.</text>
</comment>
<gene>
    <name evidence="9" type="primary">eno</name>
    <name evidence="15" type="ORF">A2Z00_01975</name>
</gene>
<dbReference type="NCBIfam" id="TIGR01060">
    <property type="entry name" value="eno"/>
    <property type="match status" value="1"/>
</dbReference>
<dbReference type="GO" id="GO:0000287">
    <property type="term" value="F:magnesium ion binding"/>
    <property type="evidence" value="ECO:0007669"/>
    <property type="project" value="UniProtKB-UniRule"/>
</dbReference>
<dbReference type="SMART" id="SM01193">
    <property type="entry name" value="Enolase_N"/>
    <property type="match status" value="1"/>
</dbReference>
<dbReference type="PIRSF" id="PIRSF001400">
    <property type="entry name" value="Enolase"/>
    <property type="match status" value="1"/>
</dbReference>
<dbReference type="SFLD" id="SFLDF00002">
    <property type="entry name" value="enolase"/>
    <property type="match status" value="1"/>
</dbReference>
<dbReference type="Pfam" id="PF03952">
    <property type="entry name" value="Enolase_N"/>
    <property type="match status" value="1"/>
</dbReference>
<feature type="binding site" evidence="9">
    <location>
        <position position="374"/>
    </location>
    <ligand>
        <name>(2R)-2-phosphoglycerate</name>
        <dbReference type="ChEBI" id="CHEBI:58289"/>
    </ligand>
</feature>
<dbReference type="Gene3D" id="3.20.20.120">
    <property type="entry name" value="Enolase-like C-terminal domain"/>
    <property type="match status" value="1"/>
</dbReference>
<evidence type="ECO:0000256" key="5">
    <source>
        <dbReference type="ARBA" id="ARBA00022525"/>
    </source>
</evidence>
<feature type="binding site" evidence="9 12">
    <location>
        <position position="250"/>
    </location>
    <ligand>
        <name>Mg(2+)</name>
        <dbReference type="ChEBI" id="CHEBI:18420"/>
    </ligand>
</feature>
<evidence type="ECO:0000259" key="13">
    <source>
        <dbReference type="SMART" id="SM01192"/>
    </source>
</evidence>
<feature type="binding site" evidence="11">
    <location>
        <position position="320"/>
    </location>
    <ligand>
        <name>substrate</name>
    </ligand>
</feature>
<name>A0A1F5ZI09_9BACT</name>
<dbReference type="InterPro" id="IPR029017">
    <property type="entry name" value="Enolase-like_N"/>
</dbReference>
<evidence type="ECO:0000256" key="11">
    <source>
        <dbReference type="PIRSR" id="PIRSR001400-2"/>
    </source>
</evidence>
<evidence type="ECO:0000256" key="12">
    <source>
        <dbReference type="PIRSR" id="PIRSR001400-3"/>
    </source>
</evidence>
<feature type="binding site" evidence="9">
    <location>
        <position position="396"/>
    </location>
    <ligand>
        <name>(2R)-2-phosphoglycerate</name>
        <dbReference type="ChEBI" id="CHEBI:58289"/>
    </ligand>
</feature>
<protein>
    <recommendedName>
        <fullName evidence="4 9">Enolase</fullName>
        <ecNumber evidence="3 9">4.2.1.11</ecNumber>
    </recommendedName>
    <alternativeName>
        <fullName evidence="9">2-phospho-D-glycerate hydro-lyase</fullName>
    </alternativeName>
    <alternativeName>
        <fullName evidence="9">2-phosphoglycerate dehydratase</fullName>
    </alternativeName>
</protein>
<comment type="pathway">
    <text evidence="1 9">Carbohydrate degradation; glycolysis; pyruvate from D-glyceraldehyde 3-phosphate: step 4/5.</text>
</comment>
<sequence length="424" mass="46489">MDSKIYSITAREILDSRGNPTIETMVVLNSGYRGIASVPSGASIGKYEAVELRDGDSKRYGGKGVLKALNVIHTQLAPKLRGMDSLNQGAIDKCMVEMDGTSDKSKFGANSILSISLAVAVATANHQKIPLYKYFNLLANNGSERAMTKIPTPTFNVINGGKHSGGNLDFQEYHIVPATNKPYHEGLRMGSELYHSVKQLLITRGAVHAVGDEGGFAPDLSTNLDPLEILTEAIRTSEYRFGVDVFFGLDVAASSFKSERGYQIKDRPVAYPTSEFIQYMKDLHKIYRLLILEDPLGEDDWEGWVAINRDLGTDMLIVGDDLLTTNPERLQRAIKEKACSAILLKPNQIGSLSEFLAVVALAKKNDIKCIVSHRSGETTDTCISDLAVGVQADYVKFGAPARGERVTKYNRLLQIESELLGIKQ</sequence>
<dbReference type="GO" id="GO:0000015">
    <property type="term" value="C:phosphopyruvate hydratase complex"/>
    <property type="evidence" value="ECO:0007669"/>
    <property type="project" value="InterPro"/>
</dbReference>
<dbReference type="GO" id="GO:0005576">
    <property type="term" value="C:extracellular region"/>
    <property type="evidence" value="ECO:0007669"/>
    <property type="project" value="UniProtKB-SubCell"/>
</dbReference>
<dbReference type="AlphaFoldDB" id="A0A1F5ZI09"/>
<feature type="binding site" evidence="11">
    <location>
        <position position="163"/>
    </location>
    <ligand>
        <name>substrate</name>
    </ligand>
</feature>
<dbReference type="GO" id="GO:0006096">
    <property type="term" value="P:glycolytic process"/>
    <property type="evidence" value="ECO:0007669"/>
    <property type="project" value="UniProtKB-UniRule"/>
</dbReference>
<feature type="active site" description="Proton donor" evidence="9 10">
    <location>
        <position position="213"/>
    </location>
</feature>
<feature type="domain" description="Enolase C-terminal TIM barrel" evidence="13">
    <location>
        <begin position="147"/>
        <end position="422"/>
    </location>
</feature>
<dbReference type="SMART" id="SM01192">
    <property type="entry name" value="Enolase_C"/>
    <property type="match status" value="1"/>
</dbReference>
<evidence type="ECO:0000256" key="7">
    <source>
        <dbReference type="ARBA" id="ARBA00023152"/>
    </source>
</evidence>
<dbReference type="InterPro" id="IPR020811">
    <property type="entry name" value="Enolase_N"/>
</dbReference>
<keyword evidence="9" id="KW-0963">Cytoplasm</keyword>
<dbReference type="Proteomes" id="UP000177268">
    <property type="component" value="Unassembled WGS sequence"/>
</dbReference>
<dbReference type="SFLD" id="SFLDS00001">
    <property type="entry name" value="Enolase"/>
    <property type="match status" value="1"/>
</dbReference>
<dbReference type="InterPro" id="IPR036849">
    <property type="entry name" value="Enolase-like_C_sf"/>
</dbReference>
<evidence type="ECO:0000259" key="14">
    <source>
        <dbReference type="SMART" id="SM01193"/>
    </source>
</evidence>
<dbReference type="SUPFAM" id="SSF51604">
    <property type="entry name" value="Enolase C-terminal domain-like"/>
    <property type="match status" value="1"/>
</dbReference>
<dbReference type="EC" id="4.2.1.11" evidence="3 9"/>
<evidence type="ECO:0000313" key="15">
    <source>
        <dbReference type="EMBL" id="OGG11975.1"/>
    </source>
</evidence>
<proteinExistence type="inferred from homology"/>
<feature type="binding site" evidence="9">
    <location>
        <position position="171"/>
    </location>
    <ligand>
        <name>(2R)-2-phosphoglycerate</name>
        <dbReference type="ChEBI" id="CHEBI:58289"/>
    </ligand>
</feature>
<comment type="cofactor">
    <cofactor evidence="12">
        <name>Mg(2+)</name>
        <dbReference type="ChEBI" id="CHEBI:18420"/>
    </cofactor>
    <text evidence="12">Mg(2+) is required for catalysis and for stabilizing the dimer.</text>
</comment>
<dbReference type="GO" id="GO:0004634">
    <property type="term" value="F:phosphopyruvate hydratase activity"/>
    <property type="evidence" value="ECO:0007669"/>
    <property type="project" value="UniProtKB-UniRule"/>
</dbReference>
<evidence type="ECO:0000256" key="9">
    <source>
        <dbReference type="HAMAP-Rule" id="MF_00318"/>
    </source>
</evidence>
<comment type="cofactor">
    <cofactor evidence="9">
        <name>Mg(2+)</name>
        <dbReference type="ChEBI" id="CHEBI:18420"/>
    </cofactor>
    <text evidence="9">Binds a second Mg(2+) ion via substrate during catalysis.</text>
</comment>
<dbReference type="GO" id="GO:0009986">
    <property type="term" value="C:cell surface"/>
    <property type="evidence" value="ECO:0007669"/>
    <property type="project" value="UniProtKB-SubCell"/>
</dbReference>
<dbReference type="UniPathway" id="UPA00109">
    <property type="reaction ID" value="UER00187"/>
</dbReference>
<evidence type="ECO:0000256" key="6">
    <source>
        <dbReference type="ARBA" id="ARBA00022842"/>
    </source>
</evidence>
<feature type="binding site" evidence="9 12">
    <location>
        <position position="320"/>
    </location>
    <ligand>
        <name>Mg(2+)</name>
        <dbReference type="ChEBI" id="CHEBI:18420"/>
    </ligand>
</feature>
<feature type="domain" description="Enolase N-terminal" evidence="14">
    <location>
        <begin position="5"/>
        <end position="135"/>
    </location>
</feature>
<keyword evidence="5 9" id="KW-0964">Secreted</keyword>
<dbReference type="PRINTS" id="PR00148">
    <property type="entry name" value="ENOLASE"/>
</dbReference>
<dbReference type="PANTHER" id="PTHR11902">
    <property type="entry name" value="ENOLASE"/>
    <property type="match status" value="1"/>
</dbReference>
<evidence type="ECO:0000256" key="10">
    <source>
        <dbReference type="PIRSR" id="PIRSR001400-1"/>
    </source>
</evidence>
<comment type="caution">
    <text evidence="15">The sequence shown here is derived from an EMBL/GenBank/DDBJ whole genome shotgun (WGS) entry which is preliminary data.</text>
</comment>
<evidence type="ECO:0000313" key="16">
    <source>
        <dbReference type="Proteomes" id="UP000177268"/>
    </source>
</evidence>
<dbReference type="InterPro" id="IPR020810">
    <property type="entry name" value="Enolase_C"/>
</dbReference>
<keyword evidence="6 9" id="KW-0460">Magnesium</keyword>
<dbReference type="SUPFAM" id="SSF54826">
    <property type="entry name" value="Enolase N-terminal domain-like"/>
    <property type="match status" value="1"/>
</dbReference>
<keyword evidence="7 9" id="KW-0324">Glycolysis</keyword>
<dbReference type="STRING" id="1798370.A2Z00_01975"/>
<dbReference type="Pfam" id="PF00113">
    <property type="entry name" value="Enolase_C"/>
    <property type="match status" value="1"/>
</dbReference>
<dbReference type="SFLD" id="SFLDG00178">
    <property type="entry name" value="enolase"/>
    <property type="match status" value="1"/>
</dbReference>
<keyword evidence="15" id="KW-0670">Pyruvate</keyword>
<feature type="binding site" evidence="11">
    <location>
        <position position="293"/>
    </location>
    <ligand>
        <name>substrate</name>
    </ligand>
</feature>
<evidence type="ECO:0000256" key="3">
    <source>
        <dbReference type="ARBA" id="ARBA00012058"/>
    </source>
</evidence>
<keyword evidence="8 9" id="KW-0456">Lyase</keyword>
<feature type="binding site" evidence="11">
    <location>
        <position position="172"/>
    </location>
    <ligand>
        <name>substrate</name>
    </ligand>
</feature>
<feature type="binding site" evidence="11">
    <location>
        <position position="396"/>
    </location>
    <ligand>
        <name>substrate</name>
    </ligand>
</feature>
<evidence type="ECO:0000256" key="2">
    <source>
        <dbReference type="ARBA" id="ARBA00009604"/>
    </source>
</evidence>
<comment type="function">
    <text evidence="9">Catalyzes the reversible conversion of 2-phosphoglycerate (2-PG) into phosphoenolpyruvate (PEP). It is essential for the degradation of carbohydrates via glycolysis.</text>
</comment>
<dbReference type="HAMAP" id="MF_00318">
    <property type="entry name" value="Enolase"/>
    <property type="match status" value="1"/>
</dbReference>
<dbReference type="CDD" id="cd03313">
    <property type="entry name" value="enolase"/>
    <property type="match status" value="1"/>
</dbReference>
<comment type="catalytic activity">
    <reaction evidence="9">
        <text>(2R)-2-phosphoglycerate = phosphoenolpyruvate + H2O</text>
        <dbReference type="Rhea" id="RHEA:10164"/>
        <dbReference type="ChEBI" id="CHEBI:15377"/>
        <dbReference type="ChEBI" id="CHEBI:58289"/>
        <dbReference type="ChEBI" id="CHEBI:58702"/>
        <dbReference type="EC" id="4.2.1.11"/>
    </reaction>
</comment>
<feature type="binding site" evidence="9 12">
    <location>
        <position position="293"/>
    </location>
    <ligand>
        <name>Mg(2+)</name>
        <dbReference type="ChEBI" id="CHEBI:18420"/>
    </ligand>
</feature>
<dbReference type="PANTHER" id="PTHR11902:SF1">
    <property type="entry name" value="ENOLASE"/>
    <property type="match status" value="1"/>
</dbReference>
<comment type="subcellular location">
    <subcellularLocation>
        <location evidence="9">Cytoplasm</location>
    </subcellularLocation>
    <subcellularLocation>
        <location evidence="9">Secreted</location>
    </subcellularLocation>
    <subcellularLocation>
        <location evidence="9">Cell surface</location>
    </subcellularLocation>
    <text evidence="9">Fractions of enolase are present in both the cytoplasm and on the cell surface.</text>
</comment>
<accession>A0A1F5ZI09</accession>
<dbReference type="EMBL" id="MFIZ01000007">
    <property type="protein sequence ID" value="OGG11975.1"/>
    <property type="molecule type" value="Genomic_DNA"/>
</dbReference>